<dbReference type="InterPro" id="IPR011832">
    <property type="entry name" value="GlgDAde_trans"/>
</dbReference>
<dbReference type="GO" id="GO:0005978">
    <property type="term" value="P:glycogen biosynthetic process"/>
    <property type="evidence" value="ECO:0007669"/>
    <property type="project" value="UniProtKB-KW"/>
</dbReference>
<evidence type="ECO:0000313" key="6">
    <source>
        <dbReference type="Proteomes" id="UP000002217"/>
    </source>
</evidence>
<organism evidence="5 6">
    <name type="scientific">Desulfofarcimen acetoxidans (strain ATCC 49208 / DSM 771 / KCTC 5769 / VKM B-1644 / 5575)</name>
    <name type="common">Desulfotomaculum acetoxidans</name>
    <dbReference type="NCBI Taxonomy" id="485916"/>
    <lineage>
        <taxon>Bacteria</taxon>
        <taxon>Bacillati</taxon>
        <taxon>Bacillota</taxon>
        <taxon>Clostridia</taxon>
        <taxon>Eubacteriales</taxon>
        <taxon>Peptococcaceae</taxon>
        <taxon>Desulfofarcimen</taxon>
    </lineage>
</organism>
<dbReference type="RefSeq" id="WP_015756446.1">
    <property type="nucleotide sequence ID" value="NC_013216.1"/>
</dbReference>
<dbReference type="InterPro" id="IPR005835">
    <property type="entry name" value="NTP_transferase_dom"/>
</dbReference>
<comment type="similarity">
    <text evidence="1">Belongs to the bacterial/plant glucose-1-phosphate adenylyltransferase family.</text>
</comment>
<accession>C8W264</accession>
<keyword evidence="6" id="KW-1185">Reference proteome</keyword>
<dbReference type="AlphaFoldDB" id="C8W264"/>
<evidence type="ECO:0000259" key="4">
    <source>
        <dbReference type="Pfam" id="PF24894"/>
    </source>
</evidence>
<dbReference type="InterPro" id="IPR011004">
    <property type="entry name" value="Trimer_LpxA-like_sf"/>
</dbReference>
<dbReference type="HOGENOM" id="CLU_029499_14_0_9"/>
<dbReference type="SUPFAM" id="SSF53448">
    <property type="entry name" value="Nucleotide-diphospho-sugar transferases"/>
    <property type="match status" value="1"/>
</dbReference>
<dbReference type="PANTHER" id="PTHR43523:SF6">
    <property type="entry name" value="GLYCOGEN BIOSYNTHESIS PROTEIN GLGD"/>
    <property type="match status" value="1"/>
</dbReference>
<dbReference type="PANTHER" id="PTHR43523">
    <property type="entry name" value="GLUCOSE-1-PHOSPHATE ADENYLYLTRANSFERASE-RELATED"/>
    <property type="match status" value="1"/>
</dbReference>
<feature type="domain" description="Nucleotidyl transferase" evidence="3">
    <location>
        <begin position="17"/>
        <end position="257"/>
    </location>
</feature>
<dbReference type="OrthoDB" id="9801810at2"/>
<evidence type="ECO:0000259" key="3">
    <source>
        <dbReference type="Pfam" id="PF00483"/>
    </source>
</evidence>
<keyword evidence="5" id="KW-0548">Nucleotidyltransferase</keyword>
<gene>
    <name evidence="5" type="ordered locus">Dtox_0820</name>
</gene>
<keyword evidence="5" id="KW-0808">Transferase</keyword>
<dbReference type="InterPro" id="IPR056818">
    <property type="entry name" value="GlmU/GlgC-like_hexapep"/>
</dbReference>
<proteinExistence type="inferred from homology"/>
<evidence type="ECO:0000256" key="1">
    <source>
        <dbReference type="ARBA" id="ARBA00010443"/>
    </source>
</evidence>
<dbReference type="Pfam" id="PF00483">
    <property type="entry name" value="NTP_transferase"/>
    <property type="match status" value="1"/>
</dbReference>
<evidence type="ECO:0000313" key="5">
    <source>
        <dbReference type="EMBL" id="ACV61728.1"/>
    </source>
</evidence>
<dbReference type="EC" id="2.7.7.27" evidence="5"/>
<dbReference type="GO" id="GO:0008878">
    <property type="term" value="F:glucose-1-phosphate adenylyltransferase activity"/>
    <property type="evidence" value="ECO:0007669"/>
    <property type="project" value="UniProtKB-EC"/>
</dbReference>
<dbReference type="SUPFAM" id="SSF51161">
    <property type="entry name" value="Trimeric LpxA-like enzymes"/>
    <property type="match status" value="1"/>
</dbReference>
<dbReference type="CDD" id="cd04651">
    <property type="entry name" value="LbH_G1P_AT_C"/>
    <property type="match status" value="1"/>
</dbReference>
<dbReference type="NCBIfam" id="TIGR02092">
    <property type="entry name" value="glgD"/>
    <property type="match status" value="1"/>
</dbReference>
<protein>
    <submittedName>
        <fullName evidence="5">Glucose-1-phosphate adenylyltransferase, GlgD subunit</fullName>
        <ecNumber evidence="5">2.7.7.27</ecNumber>
    </submittedName>
</protein>
<dbReference type="KEGG" id="dae:Dtox_0820"/>
<keyword evidence="2" id="KW-0320">Glycogen biosynthesis</keyword>
<dbReference type="CDD" id="cd02508">
    <property type="entry name" value="ADP_Glucose_PP"/>
    <property type="match status" value="1"/>
</dbReference>
<dbReference type="InterPro" id="IPR029044">
    <property type="entry name" value="Nucleotide-diphossugar_trans"/>
</dbReference>
<name>C8W264_DESAS</name>
<dbReference type="InterPro" id="IPR011831">
    <property type="entry name" value="ADP-Glc_PPase"/>
</dbReference>
<dbReference type="Gene3D" id="2.160.10.10">
    <property type="entry name" value="Hexapeptide repeat proteins"/>
    <property type="match status" value="1"/>
</dbReference>
<evidence type="ECO:0000256" key="2">
    <source>
        <dbReference type="ARBA" id="ARBA00023056"/>
    </source>
</evidence>
<dbReference type="EMBL" id="CP001720">
    <property type="protein sequence ID" value="ACV61728.1"/>
    <property type="molecule type" value="Genomic_DNA"/>
</dbReference>
<dbReference type="Proteomes" id="UP000002217">
    <property type="component" value="Chromosome"/>
</dbReference>
<sequence>MKDVMGIINIVEAEGLLKGITHFRPVASVPFGGRYRVIDFVLSSMVNSGMHNVGVFTRNKYRSVMNHLRSGKEWDLDRKRDGLFLFPPEDINATINSLKGDLQNIYINLNYIHRSSQKHVLITGGNIVCNIDYRKAFQHHLDTKADITVICKEPDENILDYSQYSVLETREDGRVIDMKVSPDKSSRAKISLDMFIMEKSFLLEVMDACISRGYYDLVRDGFIRNIGMLNMQSYEYQGYWAKIYSINSYYKYSMDLLRPEIMRQLFFKPGLIYTKVKDEAPVKYLSNANVINSIVANGCVIDGTVENSILFRGVKIHKGAYVKDSILMQKTEIRENAFIENIITDKMVTVTCGTRLNGVKNYPIVIDLETVV</sequence>
<dbReference type="Gene3D" id="3.90.550.10">
    <property type="entry name" value="Spore Coat Polysaccharide Biosynthesis Protein SpsA, Chain A"/>
    <property type="match status" value="1"/>
</dbReference>
<dbReference type="Pfam" id="PF24894">
    <property type="entry name" value="Hexapep_GlmU"/>
    <property type="match status" value="1"/>
</dbReference>
<dbReference type="STRING" id="485916.Dtox_0820"/>
<reference evidence="5 6" key="1">
    <citation type="journal article" date="2009" name="Stand. Genomic Sci.">
        <title>Complete genome sequence of Desulfotomaculum acetoxidans type strain (5575).</title>
        <authorList>
            <person name="Spring S."/>
            <person name="Lapidus A."/>
            <person name="Schroder M."/>
            <person name="Gleim D."/>
            <person name="Sims D."/>
            <person name="Meincke L."/>
            <person name="Glavina Del Rio T."/>
            <person name="Tice H."/>
            <person name="Copeland A."/>
            <person name="Cheng J.F."/>
            <person name="Lucas S."/>
            <person name="Chen F."/>
            <person name="Nolan M."/>
            <person name="Bruce D."/>
            <person name="Goodwin L."/>
            <person name="Pitluck S."/>
            <person name="Ivanova N."/>
            <person name="Mavromatis K."/>
            <person name="Mikhailova N."/>
            <person name="Pati A."/>
            <person name="Chen A."/>
            <person name="Palaniappan K."/>
            <person name="Land M."/>
            <person name="Hauser L."/>
            <person name="Chang Y.J."/>
            <person name="Jeffries C.D."/>
            <person name="Chain P."/>
            <person name="Saunders E."/>
            <person name="Brettin T."/>
            <person name="Detter J.C."/>
            <person name="Goker M."/>
            <person name="Bristow J."/>
            <person name="Eisen J.A."/>
            <person name="Markowitz V."/>
            <person name="Hugenholtz P."/>
            <person name="Kyrpides N.C."/>
            <person name="Klenk H.P."/>
            <person name="Han C."/>
        </authorList>
    </citation>
    <scope>NUCLEOTIDE SEQUENCE [LARGE SCALE GENOMIC DNA]</scope>
    <source>
        <strain evidence="6">ATCC 49208 / DSM 771 / VKM B-1644</strain>
    </source>
</reference>
<feature type="domain" description="Glucose-1-phosphate adenylyltransferase/Bifunctional protein GlmU-like C-terminal hexapeptide" evidence="4">
    <location>
        <begin position="287"/>
        <end position="355"/>
    </location>
</feature>
<dbReference type="eggNOG" id="COG0448">
    <property type="taxonomic scope" value="Bacteria"/>
</dbReference>